<feature type="transmembrane region" description="Helical" evidence="1">
    <location>
        <begin position="66"/>
        <end position="86"/>
    </location>
</feature>
<keyword evidence="1" id="KW-0812">Transmembrane</keyword>
<dbReference type="EMBL" id="MZMZ02004948">
    <property type="protein sequence ID" value="RQM18934.1"/>
    <property type="molecule type" value="Genomic_DNA"/>
</dbReference>
<sequence length="694" mass="75982">MRVLLAFAKMLPTTTLKPSASTDDVPVAIAVIDDNHDYIDVASPVQASPSSILPTQHKPLTWLRNALFNAGCTVALIVLQAVSAAFSLAGCVVVLVGFVMGVSLLPLMCVGLVVLGVLWTLLEPLAKMDEDLFLQRQVLYRSIRANMPKHASQSCADLLEEDDEARDFTPRKRATARQSRPTWCQVLRRRRIMLVLVLLVVVIGVGVVLVTLVLKLKDTTVTLQRLHLPDVCNKTSLGAASLQFSNPSFCEPVIGPIAVAVVANNGTQLMDIHVPAFPLASGMSVVTSIITFSIVANASTWQHVLFDAPSSTLSLVGTVPIRLSCLIVPFTVTVDIHDILHDASSSSSSLSLSPLFTRAFFRPYPSSNTIGDTFDIASRVRQMVHDILQSIALSQGHLDQDKDGVYLFTDVTFQYASPVQWALPDLSFQLLQKHQNTPPTSQNNSTAVLLSAGLYGFLLGGGATHLNSFAYLRHADSQPLLDAVATYLRGDDVRLHVQGNDPLSSCFAQRLWNDMHYTFHVPGTVDGKPAFLRHYDVDPTLKKLDSTTHSCELRVDVNLTIHNPLPFELLLRHVQFDVLYRNVSEPAHHMVGTAVDATPVDWKSHMVNDVAFSLVVTNFDVCEDLLVLYLNDLLAFAIQRGNLTLGFGGGDSFHIPFHVDDIRVHPPPDDYAAIMLAAGQWTNSVMQLVAVEDL</sequence>
<dbReference type="AlphaFoldDB" id="A0A3R7Z3N4"/>
<protein>
    <submittedName>
        <fullName evidence="2">Uncharacterized protein</fullName>
    </submittedName>
</protein>
<keyword evidence="1" id="KW-1133">Transmembrane helix</keyword>
<reference evidence="2" key="1">
    <citation type="submission" date="2018-07" db="EMBL/GenBank/DDBJ databases">
        <title>Annotation of Aphanomyces astaci genome assembly.</title>
        <authorList>
            <person name="Studholme D.J."/>
        </authorList>
    </citation>
    <scope>NUCLEOTIDE SEQUENCE [LARGE SCALE GENOMIC DNA]</scope>
    <source>
        <strain evidence="2">Pc</strain>
    </source>
</reference>
<dbReference type="VEuPathDB" id="FungiDB:H257_04740"/>
<organism evidence="2 3">
    <name type="scientific">Aphanomyces astaci</name>
    <name type="common">Crayfish plague agent</name>
    <dbReference type="NCBI Taxonomy" id="112090"/>
    <lineage>
        <taxon>Eukaryota</taxon>
        <taxon>Sar</taxon>
        <taxon>Stramenopiles</taxon>
        <taxon>Oomycota</taxon>
        <taxon>Saprolegniomycetes</taxon>
        <taxon>Saprolegniales</taxon>
        <taxon>Verrucalvaceae</taxon>
        <taxon>Aphanomyces</taxon>
    </lineage>
</organism>
<name>A0A3R7Z3N4_APHAT</name>
<comment type="caution">
    <text evidence="2">The sequence shown here is derived from an EMBL/GenBank/DDBJ whole genome shotgun (WGS) entry which is preliminary data.</text>
</comment>
<feature type="transmembrane region" description="Helical" evidence="1">
    <location>
        <begin position="192"/>
        <end position="214"/>
    </location>
</feature>
<dbReference type="VEuPathDB" id="FungiDB:H257_04741"/>
<evidence type="ECO:0000256" key="1">
    <source>
        <dbReference type="SAM" id="Phobius"/>
    </source>
</evidence>
<evidence type="ECO:0000313" key="2">
    <source>
        <dbReference type="EMBL" id="RQM18934.1"/>
    </source>
</evidence>
<dbReference type="Proteomes" id="UP000284702">
    <property type="component" value="Unassembled WGS sequence"/>
</dbReference>
<feature type="transmembrane region" description="Helical" evidence="1">
    <location>
        <begin position="92"/>
        <end position="122"/>
    </location>
</feature>
<gene>
    <name evidence="2" type="ORF">B5M09_009395</name>
</gene>
<keyword evidence="3" id="KW-1185">Reference proteome</keyword>
<accession>A0A3R7Z3N4</accession>
<keyword evidence="1" id="KW-0472">Membrane</keyword>
<proteinExistence type="predicted"/>
<evidence type="ECO:0000313" key="3">
    <source>
        <dbReference type="Proteomes" id="UP000284702"/>
    </source>
</evidence>